<dbReference type="Proteomes" id="UP001153678">
    <property type="component" value="Unassembled WGS sequence"/>
</dbReference>
<dbReference type="SUPFAM" id="SSF56112">
    <property type="entry name" value="Protein kinase-like (PK-like)"/>
    <property type="match status" value="1"/>
</dbReference>
<proteinExistence type="predicted"/>
<dbReference type="GO" id="GO:0005737">
    <property type="term" value="C:cytoplasm"/>
    <property type="evidence" value="ECO:0007669"/>
    <property type="project" value="TreeGrafter"/>
</dbReference>
<feature type="domain" description="Protein kinase" evidence="1">
    <location>
        <begin position="1"/>
        <end position="225"/>
    </location>
</feature>
<dbReference type="EMBL" id="CAMKVN010002595">
    <property type="protein sequence ID" value="CAI2181769.1"/>
    <property type="molecule type" value="Genomic_DNA"/>
</dbReference>
<dbReference type="InterPro" id="IPR011009">
    <property type="entry name" value="Kinase-like_dom_sf"/>
</dbReference>
<dbReference type="InterPro" id="IPR050167">
    <property type="entry name" value="Ser_Thr_protein_kinase"/>
</dbReference>
<evidence type="ECO:0000259" key="1">
    <source>
        <dbReference type="PROSITE" id="PS50011"/>
    </source>
</evidence>
<keyword evidence="3" id="KW-1185">Reference proteome</keyword>
<dbReference type="GO" id="GO:0004672">
    <property type="term" value="F:protein kinase activity"/>
    <property type="evidence" value="ECO:0007669"/>
    <property type="project" value="InterPro"/>
</dbReference>
<protein>
    <submittedName>
        <fullName evidence="2">6421_t:CDS:1</fullName>
    </submittedName>
</protein>
<dbReference type="PRINTS" id="PR00109">
    <property type="entry name" value="TYRKINASE"/>
</dbReference>
<reference evidence="2" key="1">
    <citation type="submission" date="2022-08" db="EMBL/GenBank/DDBJ databases">
        <authorList>
            <person name="Kallberg Y."/>
            <person name="Tangrot J."/>
            <person name="Rosling A."/>
        </authorList>
    </citation>
    <scope>NUCLEOTIDE SEQUENCE</scope>
    <source>
        <strain evidence="2">Wild A</strain>
    </source>
</reference>
<dbReference type="PROSITE" id="PS50011">
    <property type="entry name" value="PROTEIN_KINASE_DOM"/>
    <property type="match status" value="1"/>
</dbReference>
<dbReference type="InterPro" id="IPR000719">
    <property type="entry name" value="Prot_kinase_dom"/>
</dbReference>
<dbReference type="InterPro" id="IPR001245">
    <property type="entry name" value="Ser-Thr/Tyr_kinase_cat_dom"/>
</dbReference>
<dbReference type="AlphaFoldDB" id="A0A9W4WRY5"/>
<evidence type="ECO:0000313" key="2">
    <source>
        <dbReference type="EMBL" id="CAI2181769.1"/>
    </source>
</evidence>
<sequence length="225" mass="25718">MILACTKCHKLFVSEENQQICQQCIKTHGICKECFKTGIPSKENSEVCQQCIKTYRICHECDKWGKLSEGHIKVCQQYNIIGGLNHIHSQKFIHRDLHCGNVLYSNPSSKHPAVISDLGISKSSTESTDSDIIYGIIPYMAPEIFLGHKYSTATDIYSFGMIMWEVMMGRKPCWDQNHDIDLILEIVDGFRPPILINAPEDYIKLMQDCWHSDPSKRPTVAILKR</sequence>
<dbReference type="GO" id="GO:0005524">
    <property type="term" value="F:ATP binding"/>
    <property type="evidence" value="ECO:0007669"/>
    <property type="project" value="InterPro"/>
</dbReference>
<comment type="caution">
    <text evidence="2">The sequence shown here is derived from an EMBL/GenBank/DDBJ whole genome shotgun (WGS) entry which is preliminary data.</text>
</comment>
<name>A0A9W4WRY5_9GLOM</name>
<dbReference type="GO" id="GO:0007165">
    <property type="term" value="P:signal transduction"/>
    <property type="evidence" value="ECO:0007669"/>
    <property type="project" value="TreeGrafter"/>
</dbReference>
<feature type="non-terminal residue" evidence="2">
    <location>
        <position position="1"/>
    </location>
</feature>
<accession>A0A9W4WRY5</accession>
<dbReference type="PANTHER" id="PTHR23257">
    <property type="entry name" value="SERINE-THREONINE PROTEIN KINASE"/>
    <property type="match status" value="1"/>
</dbReference>
<organism evidence="2 3">
    <name type="scientific">Funneliformis geosporum</name>
    <dbReference type="NCBI Taxonomy" id="1117311"/>
    <lineage>
        <taxon>Eukaryota</taxon>
        <taxon>Fungi</taxon>
        <taxon>Fungi incertae sedis</taxon>
        <taxon>Mucoromycota</taxon>
        <taxon>Glomeromycotina</taxon>
        <taxon>Glomeromycetes</taxon>
        <taxon>Glomerales</taxon>
        <taxon>Glomeraceae</taxon>
        <taxon>Funneliformis</taxon>
    </lineage>
</organism>
<dbReference type="OrthoDB" id="26722at2759"/>
<dbReference type="Pfam" id="PF07714">
    <property type="entry name" value="PK_Tyr_Ser-Thr"/>
    <property type="match status" value="1"/>
</dbReference>
<gene>
    <name evidence="2" type="ORF">FWILDA_LOCUS10249</name>
</gene>
<evidence type="ECO:0000313" key="3">
    <source>
        <dbReference type="Proteomes" id="UP001153678"/>
    </source>
</evidence>
<dbReference type="Gene3D" id="1.10.510.10">
    <property type="entry name" value="Transferase(Phosphotransferase) domain 1"/>
    <property type="match status" value="1"/>
</dbReference>